<dbReference type="InterPro" id="IPR015943">
    <property type="entry name" value="WD40/YVTN_repeat-like_dom_sf"/>
</dbReference>
<evidence type="ECO:0000256" key="1">
    <source>
        <dbReference type="SAM" id="MobiDB-lite"/>
    </source>
</evidence>
<organism evidence="3 4">
    <name type="scientific">Saccharomycodes ludwigii</name>
    <dbReference type="NCBI Taxonomy" id="36035"/>
    <lineage>
        <taxon>Eukaryota</taxon>
        <taxon>Fungi</taxon>
        <taxon>Dikarya</taxon>
        <taxon>Ascomycota</taxon>
        <taxon>Saccharomycotina</taxon>
        <taxon>Saccharomycetes</taxon>
        <taxon>Saccharomycodales</taxon>
        <taxon>Saccharomycodaceae</taxon>
        <taxon>Saccharomycodes</taxon>
    </lineage>
</organism>
<proteinExistence type="predicted"/>
<feature type="domain" description="DUF2415" evidence="2">
    <location>
        <begin position="381"/>
        <end position="419"/>
    </location>
</feature>
<protein>
    <recommendedName>
        <fullName evidence="2">DUF2415 domain-containing protein</fullName>
    </recommendedName>
</protein>
<dbReference type="Gene3D" id="2.130.10.10">
    <property type="entry name" value="YVTN repeat-like/Quinoprotein amine dehydrogenase"/>
    <property type="match status" value="1"/>
</dbReference>
<reference evidence="4" key="1">
    <citation type="submission" date="2018-06" db="EMBL/GenBank/DDBJ databases">
        <authorList>
            <person name="Guldener U."/>
        </authorList>
    </citation>
    <scope>NUCLEOTIDE SEQUENCE [LARGE SCALE GENOMIC DNA]</scope>
    <source>
        <strain evidence="4">UTAD17</strain>
    </source>
</reference>
<feature type="compositionally biased region" description="Basic and acidic residues" evidence="1">
    <location>
        <begin position="587"/>
        <end position="597"/>
    </location>
</feature>
<dbReference type="Proteomes" id="UP000262825">
    <property type="component" value="Unassembled WGS sequence"/>
</dbReference>
<sequence>MTITQSVNSLRSLRRRRGIELQSKNNNNSKNIDEYNQSVYKNFLSKKLSLYDVRVTINHWQLRDLVKGYKDDQILYCFENSIRALNTGASYDTQDTASSNSSFYEDKVILPFKPKCFRENSNILVCGGVYSLEDESLLERIRRRRNQNLSNLLDSFESVVPNNTINNNTTNGNNWKGLISITPDISSTESIKTSTYKIGQYINNDIEISSDGCSGKYEIFSCNNDSHLYHCDVSNSRVTLLNTYSDLKFPLNSCKLSHDGKMMAVSGDSNKFALYHRSSALCGEFFSVYSPSSAINTSSSNTNSNQFNRVPRYAINDNSYSDKIDIFESIKGDHGFSTSFSQTDYQFSTIFQNGVCLIYDTRKMNRPIHIISTSRPKNQAGSFRCCKYSGGLDDLLFISEHASRVHVIDTRNFNNHLVIKFADKVKFPEMNPLEVPNYSNTGSIAVNESIRGEANVTYGHARNSILENAGLEDNNYNILKPRVITFHNKDKLHYLHRTFGYYNTGPDFLNPLERNYNDDNSAARENNSGGYENSNEKDEYTIIEPEQLDLNVVATSQLKSSGPCNIMSEPKKKRKVNVVEGHQIREHDNNNIGDDHITAPVDNSHNETSTIDNAILSSSTSSSSNSSSSSFLSDPFSYGSNSLQAGFYSRGNIIISEDNDISGIDWVQNGNGSSLLIGTSFGIYKWNVDSWSRRSFNTYDFC</sequence>
<dbReference type="InterPro" id="IPR036322">
    <property type="entry name" value="WD40_repeat_dom_sf"/>
</dbReference>
<dbReference type="SUPFAM" id="SSF50978">
    <property type="entry name" value="WD40 repeat-like"/>
    <property type="match status" value="1"/>
</dbReference>
<feature type="region of interest" description="Disordered" evidence="1">
    <location>
        <begin position="587"/>
        <end position="608"/>
    </location>
</feature>
<name>A0A376B5L5_9ASCO</name>
<evidence type="ECO:0000313" key="3">
    <source>
        <dbReference type="EMBL" id="SSD59420.1"/>
    </source>
</evidence>
<gene>
    <name evidence="3" type="ORF">SCODWIG_01181</name>
</gene>
<dbReference type="InterPro" id="IPR019417">
    <property type="entry name" value="DUF2415"/>
</dbReference>
<dbReference type="Pfam" id="PF10313">
    <property type="entry name" value="DUF2415"/>
    <property type="match status" value="1"/>
</dbReference>
<dbReference type="PANTHER" id="PTHR43991:SF9">
    <property type="entry name" value="DUF2415 DOMAIN-CONTAINING PROTEIN"/>
    <property type="match status" value="1"/>
</dbReference>
<dbReference type="PANTHER" id="PTHR43991">
    <property type="entry name" value="WD REPEAT PROTEIN (AFU_ORTHOLOGUE AFUA_8G05640)-RELATED"/>
    <property type="match status" value="1"/>
</dbReference>
<dbReference type="EMBL" id="UFAJ01000138">
    <property type="protein sequence ID" value="SSD59420.1"/>
    <property type="molecule type" value="Genomic_DNA"/>
</dbReference>
<keyword evidence="4" id="KW-1185">Reference proteome</keyword>
<evidence type="ECO:0000259" key="2">
    <source>
        <dbReference type="Pfam" id="PF10313"/>
    </source>
</evidence>
<dbReference type="AlphaFoldDB" id="A0A376B5L5"/>
<accession>A0A376B5L5</accession>
<evidence type="ECO:0000313" key="4">
    <source>
        <dbReference type="Proteomes" id="UP000262825"/>
    </source>
</evidence>
<feature type="region of interest" description="Disordered" evidence="1">
    <location>
        <begin position="512"/>
        <end position="536"/>
    </location>
</feature>
<dbReference type="VEuPathDB" id="FungiDB:SCODWIG_01181"/>